<reference evidence="2" key="1">
    <citation type="submission" date="2017-04" db="EMBL/GenBank/DDBJ databases">
        <title>Function of individual gut microbiota members based on whole genome sequencing of pure cultures obtained from chicken caecum.</title>
        <authorList>
            <person name="Medvecky M."/>
            <person name="Cejkova D."/>
            <person name="Polansky O."/>
            <person name="Karasova D."/>
            <person name="Kubasova T."/>
            <person name="Cizek A."/>
            <person name="Rychlik I."/>
        </authorList>
    </citation>
    <scope>NUCLEOTIDE SEQUENCE [LARGE SCALE GENOMIC DNA]</scope>
    <source>
        <strain evidence="2">An175</strain>
    </source>
</reference>
<organism evidence="1 2">
    <name type="scientific">Anaerotruncus colihominis</name>
    <dbReference type="NCBI Taxonomy" id="169435"/>
    <lineage>
        <taxon>Bacteria</taxon>
        <taxon>Bacillati</taxon>
        <taxon>Bacillota</taxon>
        <taxon>Clostridia</taxon>
        <taxon>Eubacteriales</taxon>
        <taxon>Oscillospiraceae</taxon>
        <taxon>Anaerotruncus</taxon>
    </lineage>
</organism>
<sequence length="170" mass="19607">MVPDDIYEVTFEHVPFKEDTYQYSRDEIASGEPFERDDLQFIVNEDLTLQMGNVVDVTPWEFVTEYDYGSNGKIKEYKEVTGNYKVLVSEKEGNNYLIAILTLSKYMKTQRGIRNGLNEEALDILVGNATFVTKESKRQISRIYTVDGYKLIITLKDGIVRSIQMISGEY</sequence>
<evidence type="ECO:0000313" key="2">
    <source>
        <dbReference type="Proteomes" id="UP000196386"/>
    </source>
</evidence>
<dbReference type="EMBL" id="NFKP01000003">
    <property type="protein sequence ID" value="OUP70570.1"/>
    <property type="molecule type" value="Genomic_DNA"/>
</dbReference>
<gene>
    <name evidence="1" type="ORF">B5F11_03790</name>
</gene>
<dbReference type="Proteomes" id="UP000196386">
    <property type="component" value="Unassembled WGS sequence"/>
</dbReference>
<name>A0A1Y4N5C4_9FIRM</name>
<comment type="caution">
    <text evidence="1">The sequence shown here is derived from an EMBL/GenBank/DDBJ whole genome shotgun (WGS) entry which is preliminary data.</text>
</comment>
<evidence type="ECO:0000313" key="1">
    <source>
        <dbReference type="EMBL" id="OUP70570.1"/>
    </source>
</evidence>
<accession>A0A1Y4N5C4</accession>
<proteinExistence type="predicted"/>
<protein>
    <submittedName>
        <fullName evidence="1">Uncharacterized protein</fullName>
    </submittedName>
</protein>
<dbReference type="AlphaFoldDB" id="A0A1Y4N5C4"/>